<sequence>MNPLIVTYSDFTSSSPFKIMPRKETKKSWTSKRKLPKEKKVVMPIVLYSPKDKFSTRPLCIMDVNPPHPPTPQKNVRPCSAIPKKSPLPAENANSEVRWQFEPLTHHREEWLFRNNKPESHFTPKQVNKKIPLSRELLSLKNHIINPHLETKQDEISKNINKSYEENASAINQENVSVINEYNENNDITDKLDKTDAEIENDKENGKVNEQNGEAENGGKISIKDKKEDVIDQYFQKPDAKVWHESEYRNQFSRINTAEALIKLQRYSTQKKSLD</sequence>
<dbReference type="Proteomes" id="UP001162131">
    <property type="component" value="Unassembled WGS sequence"/>
</dbReference>
<gene>
    <name evidence="1" type="ORF">BSTOLATCC_MIC8564</name>
</gene>
<name>A0AAU9IFT3_9CILI</name>
<keyword evidence="2" id="KW-1185">Reference proteome</keyword>
<comment type="caution">
    <text evidence="1">The sequence shown here is derived from an EMBL/GenBank/DDBJ whole genome shotgun (WGS) entry which is preliminary data.</text>
</comment>
<dbReference type="AlphaFoldDB" id="A0AAU9IFT3"/>
<proteinExistence type="predicted"/>
<dbReference type="EMBL" id="CAJZBQ010000010">
    <property type="protein sequence ID" value="CAG9313291.1"/>
    <property type="molecule type" value="Genomic_DNA"/>
</dbReference>
<protein>
    <submittedName>
        <fullName evidence="1">Uncharacterized protein</fullName>
    </submittedName>
</protein>
<reference evidence="1" key="1">
    <citation type="submission" date="2021-09" db="EMBL/GenBank/DDBJ databases">
        <authorList>
            <consortium name="AG Swart"/>
            <person name="Singh M."/>
            <person name="Singh A."/>
            <person name="Seah K."/>
            <person name="Emmerich C."/>
        </authorList>
    </citation>
    <scope>NUCLEOTIDE SEQUENCE</scope>
    <source>
        <strain evidence="1">ATCC30299</strain>
    </source>
</reference>
<accession>A0AAU9IFT3</accession>
<evidence type="ECO:0000313" key="1">
    <source>
        <dbReference type="EMBL" id="CAG9313291.1"/>
    </source>
</evidence>
<organism evidence="1 2">
    <name type="scientific">Blepharisma stoltei</name>
    <dbReference type="NCBI Taxonomy" id="1481888"/>
    <lineage>
        <taxon>Eukaryota</taxon>
        <taxon>Sar</taxon>
        <taxon>Alveolata</taxon>
        <taxon>Ciliophora</taxon>
        <taxon>Postciliodesmatophora</taxon>
        <taxon>Heterotrichea</taxon>
        <taxon>Heterotrichida</taxon>
        <taxon>Blepharismidae</taxon>
        <taxon>Blepharisma</taxon>
    </lineage>
</organism>
<evidence type="ECO:0000313" key="2">
    <source>
        <dbReference type="Proteomes" id="UP001162131"/>
    </source>
</evidence>